<feature type="compositionally biased region" description="Basic and acidic residues" evidence="5">
    <location>
        <begin position="308"/>
        <end position="318"/>
    </location>
</feature>
<evidence type="ECO:0000256" key="2">
    <source>
        <dbReference type="ARBA" id="ARBA00022692"/>
    </source>
</evidence>
<feature type="transmembrane region" description="Helical" evidence="6">
    <location>
        <begin position="66"/>
        <end position="87"/>
    </location>
</feature>
<accession>A0ABV5MP49</accession>
<evidence type="ECO:0000313" key="9">
    <source>
        <dbReference type="Proteomes" id="UP001589608"/>
    </source>
</evidence>
<reference evidence="8 9" key="1">
    <citation type="submission" date="2024-09" db="EMBL/GenBank/DDBJ databases">
        <authorList>
            <person name="Sun Q."/>
            <person name="Mori K."/>
        </authorList>
    </citation>
    <scope>NUCLEOTIDE SEQUENCE [LARGE SCALE GENOMIC DNA]</scope>
    <source>
        <strain evidence="8 9">JCM 3307</strain>
    </source>
</reference>
<evidence type="ECO:0000256" key="3">
    <source>
        <dbReference type="ARBA" id="ARBA00022989"/>
    </source>
</evidence>
<feature type="transmembrane region" description="Helical" evidence="6">
    <location>
        <begin position="131"/>
        <end position="150"/>
    </location>
</feature>
<organism evidence="8 9">
    <name type="scientific">Dactylosporangium vinaceum</name>
    <dbReference type="NCBI Taxonomy" id="53362"/>
    <lineage>
        <taxon>Bacteria</taxon>
        <taxon>Bacillati</taxon>
        <taxon>Actinomycetota</taxon>
        <taxon>Actinomycetes</taxon>
        <taxon>Micromonosporales</taxon>
        <taxon>Micromonosporaceae</taxon>
        <taxon>Dactylosporangium</taxon>
    </lineage>
</organism>
<evidence type="ECO:0000313" key="8">
    <source>
        <dbReference type="EMBL" id="MFB9450610.1"/>
    </source>
</evidence>
<evidence type="ECO:0000259" key="7">
    <source>
        <dbReference type="Pfam" id="PF06271"/>
    </source>
</evidence>
<dbReference type="PANTHER" id="PTHR38480:SF1">
    <property type="entry name" value="SLR0254 PROTEIN"/>
    <property type="match status" value="1"/>
</dbReference>
<protein>
    <submittedName>
        <fullName evidence="8">RDD family protein</fullName>
    </submittedName>
</protein>
<feature type="transmembrane region" description="Helical" evidence="6">
    <location>
        <begin position="37"/>
        <end position="59"/>
    </location>
</feature>
<comment type="caution">
    <text evidence="8">The sequence shown here is derived from an EMBL/GenBank/DDBJ whole genome shotgun (WGS) entry which is preliminary data.</text>
</comment>
<evidence type="ECO:0000256" key="4">
    <source>
        <dbReference type="ARBA" id="ARBA00023136"/>
    </source>
</evidence>
<dbReference type="RefSeq" id="WP_246655806.1">
    <property type="nucleotide sequence ID" value="NZ_CP061913.1"/>
</dbReference>
<evidence type="ECO:0000256" key="6">
    <source>
        <dbReference type="SAM" id="Phobius"/>
    </source>
</evidence>
<dbReference type="PANTHER" id="PTHR38480">
    <property type="entry name" value="SLR0254 PROTEIN"/>
    <property type="match status" value="1"/>
</dbReference>
<evidence type="ECO:0000256" key="1">
    <source>
        <dbReference type="ARBA" id="ARBA00004141"/>
    </source>
</evidence>
<dbReference type="InterPro" id="IPR010432">
    <property type="entry name" value="RDD"/>
</dbReference>
<feature type="domain" description="RDD" evidence="7">
    <location>
        <begin position="24"/>
        <end position="163"/>
    </location>
</feature>
<keyword evidence="9" id="KW-1185">Reference proteome</keyword>
<comment type="subcellular location">
    <subcellularLocation>
        <location evidence="1">Membrane</location>
        <topology evidence="1">Multi-pass membrane protein</topology>
    </subcellularLocation>
</comment>
<keyword evidence="4 6" id="KW-0472">Membrane</keyword>
<dbReference type="Proteomes" id="UP001589608">
    <property type="component" value="Unassembled WGS sequence"/>
</dbReference>
<dbReference type="EMBL" id="JBHMCA010000082">
    <property type="protein sequence ID" value="MFB9450610.1"/>
    <property type="molecule type" value="Genomic_DNA"/>
</dbReference>
<evidence type="ECO:0000256" key="5">
    <source>
        <dbReference type="SAM" id="MobiDB-lite"/>
    </source>
</evidence>
<name>A0ABV5MP49_9ACTN</name>
<sequence>MTDTAAPGERLVSGEAVELEVRLARAGSRVLALMLDIVLQCLLLQALVMVTAIVVYLTLEANIFDGGLLQAIVVILMVVTLIGYPVFWETILHGRTPGKAAMGLRVVRDDGGPVRFRHALTRALVGFAIEWPGLLFPVVSWLGSLGVLMLNPSGKRIGDLVAGTIVIHERTPAGWGWVPAMPPPLTQWARNLDLTGLDDSLALAVRHFLARNREIGEPARTALGQALAREVAACTTPPPPPNVPGWAYLAAVLAERHRRASRRLARARAASAAVWPGLYTAITPRILPPSRPQQLGGQWAPLQPPQDQVERRPHSPML</sequence>
<feature type="region of interest" description="Disordered" evidence="5">
    <location>
        <begin position="290"/>
        <end position="318"/>
    </location>
</feature>
<dbReference type="Pfam" id="PF06271">
    <property type="entry name" value="RDD"/>
    <property type="match status" value="1"/>
</dbReference>
<gene>
    <name evidence="8" type="ORF">ACFFTR_46695</name>
</gene>
<keyword evidence="2 6" id="KW-0812">Transmembrane</keyword>
<keyword evidence="3 6" id="KW-1133">Transmembrane helix</keyword>
<proteinExistence type="predicted"/>